<sequence>MRGRELLEPVLETMLALVAGMLAGSLILIMFGYNPLDYYAVVFSEGYIDLLYLLERATPLIATALAFAIPLYAGLFNIGGEGQMYLGALTALVVSIATHSWVASLAAGIIAGLFVGGLIGLLRVYRGVNEVVSSIMFNWILYWAMLFLVTGYLADPHIPHQTIPVPSDAQLKPIGDALPSVFILATLSTIVAYLLIYKTSLGYQMRVVGYSTRTALYAGIKPGRILVLALLLGGAYGGLAGALQVLGVTPSIDSTLSALEGLGFEGIGVALLARLNPLAIIPAAIFLSGLIIGGQFAEANLGTPPQLTDAIIGVIIVALALPYAYRVIVNKLRATRLTREAPQVARGVASRGTSDRGA</sequence>
<accession>G0EDX1</accession>
<dbReference type="InterPro" id="IPR001851">
    <property type="entry name" value="ABC_transp_permease"/>
</dbReference>
<feature type="transmembrane region" description="Helical" evidence="6">
    <location>
        <begin position="225"/>
        <end position="248"/>
    </location>
</feature>
<evidence type="ECO:0000256" key="2">
    <source>
        <dbReference type="ARBA" id="ARBA00022475"/>
    </source>
</evidence>
<reference evidence="7 8" key="1">
    <citation type="journal article" date="2011" name="Stand. Genomic Sci.">
        <title>Complete genome sequence of the hyperthermophilic chemolithoautotroph Pyrolobus fumarii type strain (1A).</title>
        <authorList>
            <person name="Anderson I."/>
            <person name="Goker M."/>
            <person name="Nolan M."/>
            <person name="Lucas S."/>
            <person name="Hammon N."/>
            <person name="Deshpande S."/>
            <person name="Cheng J.F."/>
            <person name="Tapia R."/>
            <person name="Han C."/>
            <person name="Goodwin L."/>
            <person name="Pitluck S."/>
            <person name="Huntemann M."/>
            <person name="Liolios K."/>
            <person name="Ivanova N."/>
            <person name="Pagani I."/>
            <person name="Mavromatis K."/>
            <person name="Ovchinikova G."/>
            <person name="Pati A."/>
            <person name="Chen A."/>
            <person name="Palaniappan K."/>
            <person name="Land M."/>
            <person name="Hauser L."/>
            <person name="Brambilla E.M."/>
            <person name="Huber H."/>
            <person name="Yasawong M."/>
            <person name="Rohde M."/>
            <person name="Spring S."/>
            <person name="Abt B."/>
            <person name="Sikorski J."/>
            <person name="Wirth R."/>
            <person name="Detter J.C."/>
            <person name="Woyke T."/>
            <person name="Bristow J."/>
            <person name="Eisen J.A."/>
            <person name="Markowitz V."/>
            <person name="Hugenholtz P."/>
            <person name="Kyrpides N.C."/>
            <person name="Klenk H.P."/>
            <person name="Lapidus A."/>
        </authorList>
    </citation>
    <scope>NUCLEOTIDE SEQUENCE [LARGE SCALE GENOMIC DNA]</scope>
    <source>
        <strain evidence="8">DSM 11204 / 1A</strain>
    </source>
</reference>
<feature type="transmembrane region" description="Helical" evidence="6">
    <location>
        <begin position="137"/>
        <end position="154"/>
    </location>
</feature>
<dbReference type="GO" id="GO:0022857">
    <property type="term" value="F:transmembrane transporter activity"/>
    <property type="evidence" value="ECO:0007669"/>
    <property type="project" value="InterPro"/>
</dbReference>
<dbReference type="RefSeq" id="WP_014026417.1">
    <property type="nucleotide sequence ID" value="NC_015931.1"/>
</dbReference>
<dbReference type="EMBL" id="CP002838">
    <property type="protein sequence ID" value="AEM38740.1"/>
    <property type="molecule type" value="Genomic_DNA"/>
</dbReference>
<feature type="transmembrane region" description="Helical" evidence="6">
    <location>
        <begin position="53"/>
        <end position="73"/>
    </location>
</feature>
<feature type="transmembrane region" description="Helical" evidence="6">
    <location>
        <begin position="12"/>
        <end position="33"/>
    </location>
</feature>
<evidence type="ECO:0000313" key="7">
    <source>
        <dbReference type="EMBL" id="AEM38740.1"/>
    </source>
</evidence>
<evidence type="ECO:0000256" key="4">
    <source>
        <dbReference type="ARBA" id="ARBA00022989"/>
    </source>
</evidence>
<dbReference type="Proteomes" id="UP000001037">
    <property type="component" value="Chromosome"/>
</dbReference>
<dbReference type="PANTHER" id="PTHR47089:SF1">
    <property type="entry name" value="GUANOSINE ABC TRANSPORTER PERMEASE PROTEIN NUPP"/>
    <property type="match status" value="1"/>
</dbReference>
<dbReference type="GeneID" id="11139345"/>
<keyword evidence="8" id="KW-1185">Reference proteome</keyword>
<evidence type="ECO:0000256" key="6">
    <source>
        <dbReference type="SAM" id="Phobius"/>
    </source>
</evidence>
<dbReference type="Pfam" id="PF02653">
    <property type="entry name" value="BPD_transp_2"/>
    <property type="match status" value="1"/>
</dbReference>
<feature type="transmembrane region" description="Helical" evidence="6">
    <location>
        <begin position="310"/>
        <end position="329"/>
    </location>
</feature>
<proteinExistence type="predicted"/>
<feature type="transmembrane region" description="Helical" evidence="6">
    <location>
        <begin position="108"/>
        <end position="125"/>
    </location>
</feature>
<evidence type="ECO:0000256" key="1">
    <source>
        <dbReference type="ARBA" id="ARBA00004651"/>
    </source>
</evidence>
<name>G0EDX1_PYRF1</name>
<dbReference type="STRING" id="694429.Pyrfu_0871"/>
<keyword evidence="5 6" id="KW-0472">Membrane</keyword>
<keyword evidence="4 6" id="KW-1133">Transmembrane helix</keyword>
<feature type="transmembrane region" description="Helical" evidence="6">
    <location>
        <begin position="280"/>
        <end position="298"/>
    </location>
</feature>
<keyword evidence="3 6" id="KW-0812">Transmembrane</keyword>
<dbReference type="KEGG" id="pfm:Pyrfu_0871"/>
<dbReference type="AlphaFoldDB" id="G0EDX1"/>
<comment type="subcellular location">
    <subcellularLocation>
        <location evidence="1">Cell membrane</location>
        <topology evidence="1">Multi-pass membrane protein</topology>
    </subcellularLocation>
</comment>
<evidence type="ECO:0000256" key="3">
    <source>
        <dbReference type="ARBA" id="ARBA00022692"/>
    </source>
</evidence>
<dbReference type="eggNOG" id="arCOG00260">
    <property type="taxonomic scope" value="Archaea"/>
</dbReference>
<dbReference type="CDD" id="cd06580">
    <property type="entry name" value="TM_PBP1_transp_TpRbsC_like"/>
    <property type="match status" value="1"/>
</dbReference>
<protein>
    <submittedName>
        <fullName evidence="7">Inner-membrane translocator</fullName>
    </submittedName>
</protein>
<feature type="transmembrane region" description="Helical" evidence="6">
    <location>
        <begin position="254"/>
        <end position="273"/>
    </location>
</feature>
<keyword evidence="2" id="KW-1003">Cell membrane</keyword>
<evidence type="ECO:0000256" key="5">
    <source>
        <dbReference type="ARBA" id="ARBA00023136"/>
    </source>
</evidence>
<dbReference type="PANTHER" id="PTHR47089">
    <property type="entry name" value="ABC TRANSPORTER, PERMEASE PROTEIN"/>
    <property type="match status" value="1"/>
</dbReference>
<dbReference type="InParanoid" id="G0EDX1"/>
<dbReference type="GO" id="GO:0005886">
    <property type="term" value="C:plasma membrane"/>
    <property type="evidence" value="ECO:0007669"/>
    <property type="project" value="UniProtKB-SubCell"/>
</dbReference>
<dbReference type="OrthoDB" id="86231at2157"/>
<dbReference type="HOGENOM" id="CLU_040769_0_2_2"/>
<organism evidence="7 8">
    <name type="scientific">Pyrolobus fumarii (strain DSM 11204 / 1A)</name>
    <dbReference type="NCBI Taxonomy" id="694429"/>
    <lineage>
        <taxon>Archaea</taxon>
        <taxon>Thermoproteota</taxon>
        <taxon>Thermoprotei</taxon>
        <taxon>Desulfurococcales</taxon>
        <taxon>Pyrodictiaceae</taxon>
        <taxon>Pyrolobus</taxon>
    </lineage>
</organism>
<feature type="transmembrane region" description="Helical" evidence="6">
    <location>
        <begin position="174"/>
        <end position="196"/>
    </location>
</feature>
<gene>
    <name evidence="7" type="ordered locus">Pyrfu_0871</name>
</gene>
<evidence type="ECO:0000313" key="8">
    <source>
        <dbReference type="Proteomes" id="UP000001037"/>
    </source>
</evidence>